<dbReference type="Pfam" id="PF13855">
    <property type="entry name" value="LRR_8"/>
    <property type="match status" value="2"/>
</dbReference>
<feature type="signal peptide" evidence="14">
    <location>
        <begin position="1"/>
        <end position="31"/>
    </location>
</feature>
<dbReference type="GO" id="GO:0005524">
    <property type="term" value="F:ATP binding"/>
    <property type="evidence" value="ECO:0007669"/>
    <property type="project" value="UniProtKB-UniRule"/>
</dbReference>
<dbReference type="FunFam" id="3.80.10.10:FF:000041">
    <property type="entry name" value="LRR receptor-like serine/threonine-protein kinase ERECTA"/>
    <property type="match status" value="1"/>
</dbReference>
<dbReference type="GO" id="GO:0016020">
    <property type="term" value="C:membrane"/>
    <property type="evidence" value="ECO:0007669"/>
    <property type="project" value="UniProtKB-SubCell"/>
</dbReference>
<sequence length="1178" mass="131705">MDDRIKIPSCCCVLILFKFMAFGLLISPASSLSPHGFISIDCGGSGGVDPRTNLTWEADWGYLQESAELGNENITVKAKVALQTTTPVDNARQLETAMVFYPETRGGSRTPRSKFCYSLDVVDFDDSTQAPRNYLLRATFPSRNLTALDGRSLNLFSTRFYFAVDSTYIATVELYEDRPQFIEMIIIPLGDVVYTCLVPLEDRSSMPAISALELRPLDIGMYSRSYQEGISGPSGRNSLQGSYLMLVNRTNFGANPSLPAVRYPDDPYDRLWCPAKAAEGSLNSDIFTVRDPMIPYSTNAVTREGDTDLFNYPQEVFATAWLGADVTTNISFGFNLSEPRTQNPTPTFYASILFHGIGNSTENTSQVRFIDTSYTSGNGFKPFFLNREVDVGTTSLTSFTYVFANRMTVLSDNVTFIIKANSTSRFPPIVSGAEIYGEFYPVISRTFPTDADTVQKLFSEESEVTNIFDRAGDPCLPTPWAWLICSMELPPRVTAINITGRGITGNLSSNLGGLPRLTILDLSNNSLNGSMPSSIQYFSSLRALNLAGNKLSGELNAFTSEALGNMDYLSLANNQFSGNISSLITASHIPLYYLNLRNNSFTGFIPPELKTLTNLQSIDFSENRLSGELDADLWGLPNLQEMNLHDNNLTGVVPDSIWTLPALQSVNLDNNRFTRLNLTTWFSVVTNTKNLDAIVRKVHLINNTIESIILPTDVSLTPEQNFLGSSLKHASPVSFILLGGNPWCEKRTAAIRPLIERYLCRFDETEDFWTSPGGSGVSKKTIIAVGVTSGFLVLIMTCIFIFFLWRMHRRTRELHEIKEALAKEDVKPPFFKYEDLKIATHNFSDSSILGSGGFGTVYKAEFEDGTILAVKKLDPTEQNMSDFLSEMVNITGIKHRNLIQLKGCCIGDKQRRLLVYQYAENRSLAEALWGTQKPFVLNWQQRFRICLGVARGLSYLHEELNPKMIHRDINPRNILLDKDYSAKIADFGLVRPASTDNTQITLTIAGTKVYCSPEYLTEGLVSEKLDVYSFGIVLLEIVSGRKCVDYEVPKEQIFLRNWALELHENNKLLNLVDGKLNKEYNEEEVLLILQTALACCQMNWKKRPTMGQVVNKFMKHEDVAIDIVRGLTTDWPKLEDILDDEIHSAGNSNETVLLNSRSLRSTGVSERTALEHPMMCPR</sequence>
<keyword evidence="4 13" id="KW-0812">Transmembrane</keyword>
<evidence type="ECO:0000256" key="9">
    <source>
        <dbReference type="ARBA" id="ARBA00023180"/>
    </source>
</evidence>
<keyword evidence="5 14" id="KW-0732">Signal</keyword>
<evidence type="ECO:0000256" key="2">
    <source>
        <dbReference type="ARBA" id="ARBA00012513"/>
    </source>
</evidence>
<dbReference type="SMART" id="SM00369">
    <property type="entry name" value="LRR_TYP"/>
    <property type="match status" value="5"/>
</dbReference>
<organism evidence="16 17">
    <name type="scientific">Riccia sorocarpa</name>
    <dbReference type="NCBI Taxonomy" id="122646"/>
    <lineage>
        <taxon>Eukaryota</taxon>
        <taxon>Viridiplantae</taxon>
        <taxon>Streptophyta</taxon>
        <taxon>Embryophyta</taxon>
        <taxon>Marchantiophyta</taxon>
        <taxon>Marchantiopsida</taxon>
        <taxon>Marchantiidae</taxon>
        <taxon>Marchantiales</taxon>
        <taxon>Ricciaceae</taxon>
        <taxon>Riccia</taxon>
    </lineage>
</organism>
<keyword evidence="3" id="KW-0433">Leucine-rich repeat</keyword>
<dbReference type="PANTHER" id="PTHR45631:SF68">
    <property type="entry name" value="REPEAT FAMILY PROTEIN, PUTATIVE, EXPRESSED-RELATED"/>
    <property type="match status" value="1"/>
</dbReference>
<dbReference type="InterPro" id="IPR024788">
    <property type="entry name" value="Malectin-like_Carb-bd_dom"/>
</dbReference>
<evidence type="ECO:0000256" key="1">
    <source>
        <dbReference type="ARBA" id="ARBA00004167"/>
    </source>
</evidence>
<keyword evidence="6" id="KW-0677">Repeat</keyword>
<dbReference type="InterPro" id="IPR003591">
    <property type="entry name" value="Leu-rich_rpt_typical-subtyp"/>
</dbReference>
<evidence type="ECO:0000313" key="17">
    <source>
        <dbReference type="Proteomes" id="UP001633002"/>
    </source>
</evidence>
<feature type="binding site" evidence="12">
    <location>
        <position position="872"/>
    </location>
    <ligand>
        <name>ATP</name>
        <dbReference type="ChEBI" id="CHEBI:30616"/>
    </ligand>
</feature>
<dbReference type="Gene3D" id="3.80.10.10">
    <property type="entry name" value="Ribonuclease Inhibitor"/>
    <property type="match status" value="2"/>
</dbReference>
<feature type="transmembrane region" description="Helical" evidence="13">
    <location>
        <begin position="782"/>
        <end position="805"/>
    </location>
</feature>
<dbReference type="Pfam" id="PF00560">
    <property type="entry name" value="LRR_1"/>
    <property type="match status" value="1"/>
</dbReference>
<evidence type="ECO:0000256" key="5">
    <source>
        <dbReference type="ARBA" id="ARBA00022729"/>
    </source>
</evidence>
<evidence type="ECO:0000313" key="16">
    <source>
        <dbReference type="EMBL" id="KAL3691794.1"/>
    </source>
</evidence>
<evidence type="ECO:0000256" key="11">
    <source>
        <dbReference type="ARBA" id="ARBA00048679"/>
    </source>
</evidence>
<dbReference type="FunFam" id="1.10.510.10:FF:000384">
    <property type="entry name" value="G-type lectin S-receptor-like serine/threonine-protein kinase"/>
    <property type="match status" value="1"/>
</dbReference>
<evidence type="ECO:0000256" key="7">
    <source>
        <dbReference type="ARBA" id="ARBA00022989"/>
    </source>
</evidence>
<feature type="chain" id="PRO_5044818472" description="non-specific serine/threonine protein kinase" evidence="14">
    <location>
        <begin position="32"/>
        <end position="1178"/>
    </location>
</feature>
<protein>
    <recommendedName>
        <fullName evidence="2">non-specific serine/threonine protein kinase</fullName>
        <ecNumber evidence="2">2.7.11.1</ecNumber>
    </recommendedName>
</protein>
<dbReference type="Proteomes" id="UP001633002">
    <property type="component" value="Unassembled WGS sequence"/>
</dbReference>
<dbReference type="SUPFAM" id="SSF56112">
    <property type="entry name" value="Protein kinase-like (PK-like)"/>
    <property type="match status" value="1"/>
</dbReference>
<evidence type="ECO:0000256" key="10">
    <source>
        <dbReference type="ARBA" id="ARBA00047899"/>
    </source>
</evidence>
<dbReference type="AlphaFoldDB" id="A0ABD3HN49"/>
<accession>A0ABD3HN49</accession>
<dbReference type="InterPro" id="IPR001245">
    <property type="entry name" value="Ser-Thr/Tyr_kinase_cat_dom"/>
</dbReference>
<keyword evidence="12" id="KW-0547">Nucleotide-binding</keyword>
<comment type="caution">
    <text evidence="16">The sequence shown here is derived from an EMBL/GenBank/DDBJ whole genome shotgun (WGS) entry which is preliminary data.</text>
</comment>
<name>A0ABD3HN49_9MARC</name>
<dbReference type="PROSITE" id="PS50011">
    <property type="entry name" value="PROTEIN_KINASE_DOM"/>
    <property type="match status" value="1"/>
</dbReference>
<keyword evidence="17" id="KW-1185">Reference proteome</keyword>
<reference evidence="16 17" key="1">
    <citation type="submission" date="2024-09" db="EMBL/GenBank/DDBJ databases">
        <title>Chromosome-scale assembly of Riccia sorocarpa.</title>
        <authorList>
            <person name="Paukszto L."/>
        </authorList>
    </citation>
    <scope>NUCLEOTIDE SEQUENCE [LARGE SCALE GENOMIC DNA]</scope>
    <source>
        <strain evidence="16">LP-2024</strain>
        <tissue evidence="16">Aerial parts of the thallus</tissue>
    </source>
</reference>
<keyword evidence="12" id="KW-0067">ATP-binding</keyword>
<evidence type="ECO:0000256" key="4">
    <source>
        <dbReference type="ARBA" id="ARBA00022692"/>
    </source>
</evidence>
<dbReference type="InterPro" id="IPR001611">
    <property type="entry name" value="Leu-rich_rpt"/>
</dbReference>
<keyword evidence="7 13" id="KW-1133">Transmembrane helix</keyword>
<evidence type="ECO:0000256" key="6">
    <source>
        <dbReference type="ARBA" id="ARBA00022737"/>
    </source>
</evidence>
<feature type="domain" description="Protein kinase" evidence="15">
    <location>
        <begin position="843"/>
        <end position="1119"/>
    </location>
</feature>
<dbReference type="PANTHER" id="PTHR45631">
    <property type="entry name" value="OS07G0107800 PROTEIN-RELATED"/>
    <property type="match status" value="1"/>
</dbReference>
<keyword evidence="8 13" id="KW-0472">Membrane</keyword>
<comment type="subcellular location">
    <subcellularLocation>
        <location evidence="1">Membrane</location>
        <topology evidence="1">Single-pass membrane protein</topology>
    </subcellularLocation>
</comment>
<dbReference type="EC" id="2.7.11.1" evidence="2"/>
<comment type="catalytic activity">
    <reaction evidence="11">
        <text>L-seryl-[protein] + ATP = O-phospho-L-seryl-[protein] + ADP + H(+)</text>
        <dbReference type="Rhea" id="RHEA:17989"/>
        <dbReference type="Rhea" id="RHEA-COMP:9863"/>
        <dbReference type="Rhea" id="RHEA-COMP:11604"/>
        <dbReference type="ChEBI" id="CHEBI:15378"/>
        <dbReference type="ChEBI" id="CHEBI:29999"/>
        <dbReference type="ChEBI" id="CHEBI:30616"/>
        <dbReference type="ChEBI" id="CHEBI:83421"/>
        <dbReference type="ChEBI" id="CHEBI:456216"/>
        <dbReference type="EC" id="2.7.11.1"/>
    </reaction>
</comment>
<dbReference type="Pfam" id="PF07714">
    <property type="entry name" value="PK_Tyr_Ser-Thr"/>
    <property type="match status" value="1"/>
</dbReference>
<evidence type="ECO:0000256" key="8">
    <source>
        <dbReference type="ARBA" id="ARBA00023136"/>
    </source>
</evidence>
<dbReference type="InterPro" id="IPR000719">
    <property type="entry name" value="Prot_kinase_dom"/>
</dbReference>
<evidence type="ECO:0000256" key="3">
    <source>
        <dbReference type="ARBA" id="ARBA00022614"/>
    </source>
</evidence>
<evidence type="ECO:0000256" key="13">
    <source>
        <dbReference type="SAM" id="Phobius"/>
    </source>
</evidence>
<evidence type="ECO:0000256" key="14">
    <source>
        <dbReference type="SAM" id="SignalP"/>
    </source>
</evidence>
<dbReference type="InterPro" id="IPR032675">
    <property type="entry name" value="LRR_dom_sf"/>
</dbReference>
<dbReference type="SUPFAM" id="SSF52058">
    <property type="entry name" value="L domain-like"/>
    <property type="match status" value="1"/>
</dbReference>
<gene>
    <name evidence="16" type="ORF">R1sor_005445</name>
</gene>
<dbReference type="EMBL" id="JBJQOH010000003">
    <property type="protein sequence ID" value="KAL3691794.1"/>
    <property type="molecule type" value="Genomic_DNA"/>
</dbReference>
<dbReference type="InterPro" id="IPR017441">
    <property type="entry name" value="Protein_kinase_ATP_BS"/>
</dbReference>
<dbReference type="Gene3D" id="1.10.510.10">
    <property type="entry name" value="Transferase(Phosphotransferase) domain 1"/>
    <property type="match status" value="1"/>
</dbReference>
<evidence type="ECO:0000256" key="12">
    <source>
        <dbReference type="PROSITE-ProRule" id="PRU10141"/>
    </source>
</evidence>
<dbReference type="InterPro" id="IPR011009">
    <property type="entry name" value="Kinase-like_dom_sf"/>
</dbReference>
<comment type="catalytic activity">
    <reaction evidence="10">
        <text>L-threonyl-[protein] + ATP = O-phospho-L-threonyl-[protein] + ADP + H(+)</text>
        <dbReference type="Rhea" id="RHEA:46608"/>
        <dbReference type="Rhea" id="RHEA-COMP:11060"/>
        <dbReference type="Rhea" id="RHEA-COMP:11605"/>
        <dbReference type="ChEBI" id="CHEBI:15378"/>
        <dbReference type="ChEBI" id="CHEBI:30013"/>
        <dbReference type="ChEBI" id="CHEBI:30616"/>
        <dbReference type="ChEBI" id="CHEBI:61977"/>
        <dbReference type="ChEBI" id="CHEBI:456216"/>
        <dbReference type="EC" id="2.7.11.1"/>
    </reaction>
</comment>
<dbReference type="PROSITE" id="PS00107">
    <property type="entry name" value="PROTEIN_KINASE_ATP"/>
    <property type="match status" value="1"/>
</dbReference>
<proteinExistence type="predicted"/>
<dbReference type="Pfam" id="PF12819">
    <property type="entry name" value="Malectin_like"/>
    <property type="match status" value="1"/>
</dbReference>
<evidence type="ECO:0000259" key="15">
    <source>
        <dbReference type="PROSITE" id="PS50011"/>
    </source>
</evidence>
<keyword evidence="9" id="KW-0325">Glycoprotein</keyword>
<dbReference type="CDD" id="cd14066">
    <property type="entry name" value="STKc_IRAK"/>
    <property type="match status" value="1"/>
</dbReference>
<dbReference type="Gene3D" id="3.30.200.20">
    <property type="entry name" value="Phosphorylase Kinase, domain 1"/>
    <property type="match status" value="1"/>
</dbReference>